<dbReference type="PANTHER" id="PTHR37422:SF13">
    <property type="entry name" value="LIPOPOLYSACCHARIDE BIOSYNTHESIS PROTEIN PA4999-RELATED"/>
    <property type="match status" value="1"/>
</dbReference>
<protein>
    <submittedName>
        <fullName evidence="7">O-antigen ligase family protein</fullName>
    </submittedName>
</protein>
<sequence>MKFLNATAFLMAFFLPLKIEASNFFLILFFLGSAYYLFIKKQWVLRDPKTLLFTTLPIFLLNCIGLFYSSPAFEGTKILGRNIAFLLCPLLLFFYAAPTLKGFKKNLFNGLVVGCVTSLVILLTNNFLNYFATRPLLRFDDEIFNYYYTYYYFTHLFEIHPTYLGAYVVLAIGILFEKIFSPQKRKLLFFLGVLILSIGIVFINSRIIFLLYTSLLTFFILKAILLFYRRKKMRYLIMTIGACVIISVFTVFALSNTFIISRITDELSWELTDQVGTAYNEKVDSDSRIARWKSGLEAFNEKPVFGYGTHSEKDLLARYYKKNGLLTALKNRYDSHNIYLSFALEFGMFGLLILLFYLFSNLFFALKSKNFIYFLLFSMVVTICCFESYLKNNAAITFVAMFGTVLFFLNFEAFLNKPQDESR</sequence>
<gene>
    <name evidence="7" type="ORF">KIV10_03100</name>
</gene>
<proteinExistence type="predicted"/>
<evidence type="ECO:0000313" key="8">
    <source>
        <dbReference type="Proteomes" id="UP001297092"/>
    </source>
</evidence>
<dbReference type="Proteomes" id="UP001297092">
    <property type="component" value="Unassembled WGS sequence"/>
</dbReference>
<keyword evidence="4 5" id="KW-0472">Membrane</keyword>
<evidence type="ECO:0000259" key="6">
    <source>
        <dbReference type="Pfam" id="PF04932"/>
    </source>
</evidence>
<dbReference type="GO" id="GO:0016874">
    <property type="term" value="F:ligase activity"/>
    <property type="evidence" value="ECO:0007669"/>
    <property type="project" value="UniProtKB-KW"/>
</dbReference>
<feature type="transmembrane region" description="Helical" evidence="5">
    <location>
        <begin position="82"/>
        <end position="100"/>
    </location>
</feature>
<evidence type="ECO:0000256" key="3">
    <source>
        <dbReference type="ARBA" id="ARBA00022989"/>
    </source>
</evidence>
<dbReference type="EMBL" id="JAHCTB010000001">
    <property type="protein sequence ID" value="MBT0607161.1"/>
    <property type="molecule type" value="Genomic_DNA"/>
</dbReference>
<evidence type="ECO:0000256" key="1">
    <source>
        <dbReference type="ARBA" id="ARBA00004141"/>
    </source>
</evidence>
<feature type="transmembrane region" description="Helical" evidence="5">
    <location>
        <begin position="209"/>
        <end position="228"/>
    </location>
</feature>
<keyword evidence="3 5" id="KW-1133">Transmembrane helix</keyword>
<feature type="transmembrane region" description="Helical" evidence="5">
    <location>
        <begin position="187"/>
        <end position="203"/>
    </location>
</feature>
<dbReference type="Pfam" id="PF04932">
    <property type="entry name" value="Wzy_C"/>
    <property type="match status" value="1"/>
</dbReference>
<keyword evidence="2 5" id="KW-0812">Transmembrane</keyword>
<keyword evidence="7" id="KW-0436">Ligase</keyword>
<comment type="caution">
    <text evidence="7">The sequence shown here is derived from an EMBL/GenBank/DDBJ whole genome shotgun (WGS) entry which is preliminary data.</text>
</comment>
<evidence type="ECO:0000256" key="4">
    <source>
        <dbReference type="ARBA" id="ARBA00023136"/>
    </source>
</evidence>
<feature type="transmembrane region" description="Helical" evidence="5">
    <location>
        <begin position="21"/>
        <end position="39"/>
    </location>
</feature>
<evidence type="ECO:0000256" key="5">
    <source>
        <dbReference type="SAM" id="Phobius"/>
    </source>
</evidence>
<evidence type="ECO:0000256" key="2">
    <source>
        <dbReference type="ARBA" id="ARBA00022692"/>
    </source>
</evidence>
<feature type="transmembrane region" description="Helical" evidence="5">
    <location>
        <begin position="396"/>
        <end position="415"/>
    </location>
</feature>
<reference evidence="7 8" key="1">
    <citation type="submission" date="2021-05" db="EMBL/GenBank/DDBJ databases">
        <title>Aequorivita echinoideorum JCM 30378 genome.</title>
        <authorList>
            <person name="Zhang H."/>
            <person name="Li C."/>
        </authorList>
    </citation>
    <scope>NUCLEOTIDE SEQUENCE [LARGE SCALE GENOMIC DNA]</scope>
    <source>
        <strain evidence="7 8">JCM30378</strain>
    </source>
</reference>
<name>A0ABS5S1T0_9FLAO</name>
<feature type="domain" description="O-antigen ligase-related" evidence="6">
    <location>
        <begin position="192"/>
        <end position="355"/>
    </location>
</feature>
<organism evidence="7 8">
    <name type="scientific">Aequorivita echinoideorum</name>
    <dbReference type="NCBI Taxonomy" id="1549647"/>
    <lineage>
        <taxon>Bacteria</taxon>
        <taxon>Pseudomonadati</taxon>
        <taxon>Bacteroidota</taxon>
        <taxon>Flavobacteriia</taxon>
        <taxon>Flavobacteriales</taxon>
        <taxon>Flavobacteriaceae</taxon>
        <taxon>Aequorivita</taxon>
    </lineage>
</organism>
<feature type="transmembrane region" description="Helical" evidence="5">
    <location>
        <begin position="338"/>
        <end position="359"/>
    </location>
</feature>
<feature type="transmembrane region" description="Helical" evidence="5">
    <location>
        <begin position="235"/>
        <end position="260"/>
    </location>
</feature>
<feature type="transmembrane region" description="Helical" evidence="5">
    <location>
        <begin position="107"/>
        <end position="132"/>
    </location>
</feature>
<evidence type="ECO:0000313" key="7">
    <source>
        <dbReference type="EMBL" id="MBT0607161.1"/>
    </source>
</evidence>
<dbReference type="InterPro" id="IPR007016">
    <property type="entry name" value="O-antigen_ligase-rel_domated"/>
</dbReference>
<feature type="transmembrane region" description="Helical" evidence="5">
    <location>
        <begin position="371"/>
        <end position="390"/>
    </location>
</feature>
<dbReference type="PANTHER" id="PTHR37422">
    <property type="entry name" value="TEICHURONIC ACID BIOSYNTHESIS PROTEIN TUAE"/>
    <property type="match status" value="1"/>
</dbReference>
<comment type="subcellular location">
    <subcellularLocation>
        <location evidence="1">Membrane</location>
        <topology evidence="1">Multi-pass membrane protein</topology>
    </subcellularLocation>
</comment>
<feature type="transmembrane region" description="Helical" evidence="5">
    <location>
        <begin position="152"/>
        <end position="175"/>
    </location>
</feature>
<keyword evidence="8" id="KW-1185">Reference proteome</keyword>
<feature type="transmembrane region" description="Helical" evidence="5">
    <location>
        <begin position="51"/>
        <end position="70"/>
    </location>
</feature>
<accession>A0ABS5S1T0</accession>
<dbReference type="InterPro" id="IPR051533">
    <property type="entry name" value="WaaL-like"/>
</dbReference>